<protein>
    <submittedName>
        <fullName evidence="2">Uncharacterized protein</fullName>
    </submittedName>
</protein>
<reference evidence="3" key="1">
    <citation type="submission" date="2015-03" db="EMBL/GenBank/DDBJ databases">
        <authorList>
            <person name="Urmite Genomes"/>
        </authorList>
    </citation>
    <scope>NUCLEOTIDE SEQUENCE [LARGE SCALE GENOMIC DNA]</scope>
    <source>
        <strain evidence="3">Arc-Hr</strain>
    </source>
</reference>
<gene>
    <name evidence="2" type="ORF">BN996_01073</name>
</gene>
<dbReference type="EMBL" id="CSTE01000002">
    <property type="protein sequence ID" value="CQR49607.1"/>
    <property type="molecule type" value="Genomic_DNA"/>
</dbReference>
<evidence type="ECO:0000256" key="1">
    <source>
        <dbReference type="SAM" id="Phobius"/>
    </source>
</evidence>
<accession>A0A0D6JNW9</accession>
<keyword evidence="1" id="KW-0472">Membrane</keyword>
<dbReference type="AlphaFoldDB" id="A0A0D6JNW9"/>
<keyword evidence="3" id="KW-1185">Reference proteome</keyword>
<organism evidence="2 3">
    <name type="scientific">Haloferax massiliensis</name>
    <dbReference type="NCBI Taxonomy" id="1476858"/>
    <lineage>
        <taxon>Archaea</taxon>
        <taxon>Methanobacteriati</taxon>
        <taxon>Methanobacteriota</taxon>
        <taxon>Stenosarchaea group</taxon>
        <taxon>Halobacteria</taxon>
        <taxon>Halobacteriales</taxon>
        <taxon>Haloferacaceae</taxon>
        <taxon>Haloferax</taxon>
    </lineage>
</organism>
<name>A0A0D6JNW9_9EURY</name>
<evidence type="ECO:0000313" key="2">
    <source>
        <dbReference type="EMBL" id="CQR49607.1"/>
    </source>
</evidence>
<feature type="transmembrane region" description="Helical" evidence="1">
    <location>
        <begin position="25"/>
        <end position="45"/>
    </location>
</feature>
<sequence>MDAASRRNFIFIGNVVLGMNGTDQFMLAVTLLIFALLVVGLLLAVA</sequence>
<proteinExistence type="predicted"/>
<evidence type="ECO:0000313" key="3">
    <source>
        <dbReference type="Proteomes" id="UP000198902"/>
    </source>
</evidence>
<keyword evidence="1" id="KW-1133">Transmembrane helix</keyword>
<dbReference type="Proteomes" id="UP000198902">
    <property type="component" value="Unassembled WGS sequence"/>
</dbReference>
<keyword evidence="1" id="KW-0812">Transmembrane</keyword>